<protein>
    <recommendedName>
        <fullName evidence="2">Lysophospholipase</fullName>
    </recommendedName>
</protein>
<accession>A0A0P0Z3V5</accession>
<evidence type="ECO:0000313" key="1">
    <source>
        <dbReference type="EMBL" id="BAT28716.1"/>
    </source>
</evidence>
<name>A0A0P0Z3V5_9HYPH</name>
<dbReference type="InterPro" id="IPR006311">
    <property type="entry name" value="TAT_signal"/>
</dbReference>
<dbReference type="EMBL" id="LC066377">
    <property type="protein sequence ID" value="BAT28716.1"/>
    <property type="molecule type" value="Genomic_DNA"/>
</dbReference>
<dbReference type="AlphaFoldDB" id="A0A0P0Z3V5"/>
<dbReference type="SUPFAM" id="SSF53474">
    <property type="entry name" value="alpha/beta-Hydrolases"/>
    <property type="match status" value="1"/>
</dbReference>
<evidence type="ECO:0008006" key="2">
    <source>
        <dbReference type="Google" id="ProtNLM"/>
    </source>
</evidence>
<dbReference type="RefSeq" id="WP_202814466.1">
    <property type="nucleotide sequence ID" value="NZ_BBWR01000002.1"/>
</dbReference>
<sequence length="471" mass="50183">MNGENMHPGVVPSDELCPASAGPSRRSLLLGVGALSAGLITAGAAKADTTTVPISAPNTPPFRLEAGTQVSAKRLDDAVAKAFPLFNAGPVLPDFDPATQGAQRDVQLYRIVTTTTVPETGEVLEVTGLLALPVDSVGPLPVVSWQHGTILSFDQVPSNLTLMADKTYELSDAADSLETLFNVQRFAARGFAVIAADYVGKGPLRNGRGEAYIVKGVTTQTCTDVLNAGLAALSQVGVAPGKLFLHGWSQGAINTLWLHQSLRSRGVAIEASAVASPFNDPIQSFRFWTGRDTFALPEGTTSYPPPPSWIAFCIIILLGSFELQYGLDGLIEAAVRPQYRSLARKYWTDYSLQFAPGTPIPTNSDLLVDGFMERFTDERNSAFIRHLAGGVASYWNYDSPIHFHFGLADEAIHPEMVARALSAGGELAIPVPIANASHRATFLAGLYGDKDTLGGNKNASDWFSALVKAGR</sequence>
<dbReference type="InterPro" id="IPR029058">
    <property type="entry name" value="AB_hydrolase_fold"/>
</dbReference>
<reference evidence="1" key="1">
    <citation type="journal article" date="2015" name="Proc. Natl. Acad. Sci. U.S.A.">
        <title>Bacterial clade with the ribosomal RNA operon on a small plasmid rather than the chromosome.</title>
        <authorList>
            <person name="Anda M."/>
            <person name="Ohtsubo Y."/>
            <person name="Okubo T."/>
            <person name="Sugawara M."/>
            <person name="Nagata Y."/>
            <person name="Tsuda M."/>
            <person name="Minamisawa K."/>
            <person name="Mitsui H."/>
        </authorList>
    </citation>
    <scope>NUCLEOTIDE SEQUENCE</scope>
    <source>
        <strain evidence="1">JCM 14755</strain>
    </source>
</reference>
<dbReference type="Gene3D" id="3.40.50.1820">
    <property type="entry name" value="alpha/beta hydrolase"/>
    <property type="match status" value="1"/>
</dbReference>
<proteinExistence type="predicted"/>
<dbReference type="PROSITE" id="PS51318">
    <property type="entry name" value="TAT"/>
    <property type="match status" value="1"/>
</dbReference>
<organism evidence="1">
    <name type="scientific">Aureimonas frigidaquae</name>
    <dbReference type="NCBI Taxonomy" id="424757"/>
    <lineage>
        <taxon>Bacteria</taxon>
        <taxon>Pseudomonadati</taxon>
        <taxon>Pseudomonadota</taxon>
        <taxon>Alphaproteobacteria</taxon>
        <taxon>Hyphomicrobiales</taxon>
        <taxon>Aurantimonadaceae</taxon>
        <taxon>Aureimonas</taxon>
    </lineage>
</organism>